<feature type="region of interest" description="Disordered" evidence="4">
    <location>
        <begin position="1"/>
        <end position="23"/>
    </location>
</feature>
<keyword evidence="3" id="KW-0804">Transcription</keyword>
<protein>
    <submittedName>
        <fullName evidence="6">LacI family DNA-binding transcriptional regulator</fullName>
    </submittedName>
</protein>
<accession>A0ABW2SQJ3</accession>
<dbReference type="InterPro" id="IPR010982">
    <property type="entry name" value="Lambda_DNA-bd_dom_sf"/>
</dbReference>
<evidence type="ECO:0000313" key="7">
    <source>
        <dbReference type="Proteomes" id="UP001596527"/>
    </source>
</evidence>
<dbReference type="PANTHER" id="PTHR30146">
    <property type="entry name" value="LACI-RELATED TRANSCRIPTIONAL REPRESSOR"/>
    <property type="match status" value="1"/>
</dbReference>
<feature type="compositionally biased region" description="Low complexity" evidence="4">
    <location>
        <begin position="1"/>
        <end position="20"/>
    </location>
</feature>
<name>A0ABW2SQJ3_9ACTO</name>
<evidence type="ECO:0000259" key="5">
    <source>
        <dbReference type="PROSITE" id="PS50932"/>
    </source>
</evidence>
<keyword evidence="7" id="KW-1185">Reference proteome</keyword>
<dbReference type="EMBL" id="JBHTEF010000001">
    <property type="protein sequence ID" value="MFC7581618.1"/>
    <property type="molecule type" value="Genomic_DNA"/>
</dbReference>
<organism evidence="6 7">
    <name type="scientific">Schaalia naturae</name>
    <dbReference type="NCBI Taxonomy" id="635203"/>
    <lineage>
        <taxon>Bacteria</taxon>
        <taxon>Bacillati</taxon>
        <taxon>Actinomycetota</taxon>
        <taxon>Actinomycetes</taxon>
        <taxon>Actinomycetales</taxon>
        <taxon>Actinomycetaceae</taxon>
        <taxon>Schaalia</taxon>
    </lineage>
</organism>
<gene>
    <name evidence="6" type="ORF">ACFQWG_10480</name>
</gene>
<proteinExistence type="predicted"/>
<reference evidence="7" key="1">
    <citation type="journal article" date="2019" name="Int. J. Syst. Evol. Microbiol.">
        <title>The Global Catalogue of Microorganisms (GCM) 10K type strain sequencing project: providing services to taxonomists for standard genome sequencing and annotation.</title>
        <authorList>
            <consortium name="The Broad Institute Genomics Platform"/>
            <consortium name="The Broad Institute Genome Sequencing Center for Infectious Disease"/>
            <person name="Wu L."/>
            <person name="Ma J."/>
        </authorList>
    </citation>
    <scope>NUCLEOTIDE SEQUENCE [LARGE SCALE GENOMIC DNA]</scope>
    <source>
        <strain evidence="7">CCUG 56698</strain>
    </source>
</reference>
<dbReference type="GO" id="GO:0003677">
    <property type="term" value="F:DNA binding"/>
    <property type="evidence" value="ECO:0007669"/>
    <property type="project" value="UniProtKB-KW"/>
</dbReference>
<keyword evidence="2 6" id="KW-0238">DNA-binding</keyword>
<dbReference type="PROSITE" id="PS50932">
    <property type="entry name" value="HTH_LACI_2"/>
    <property type="match status" value="1"/>
</dbReference>
<dbReference type="Pfam" id="PF00356">
    <property type="entry name" value="LacI"/>
    <property type="match status" value="1"/>
</dbReference>
<keyword evidence="1" id="KW-0805">Transcription regulation</keyword>
<feature type="compositionally biased region" description="Low complexity" evidence="4">
    <location>
        <begin position="227"/>
        <end position="241"/>
    </location>
</feature>
<feature type="domain" description="HTH lacI-type" evidence="5">
    <location>
        <begin position="22"/>
        <end position="76"/>
    </location>
</feature>
<dbReference type="Proteomes" id="UP001596527">
    <property type="component" value="Unassembled WGS sequence"/>
</dbReference>
<evidence type="ECO:0000256" key="1">
    <source>
        <dbReference type="ARBA" id="ARBA00023015"/>
    </source>
</evidence>
<dbReference type="InterPro" id="IPR046335">
    <property type="entry name" value="LacI/GalR-like_sensor"/>
</dbReference>
<dbReference type="CDD" id="cd01392">
    <property type="entry name" value="HTH_LacI"/>
    <property type="match status" value="1"/>
</dbReference>
<dbReference type="Gene3D" id="3.40.50.2300">
    <property type="match status" value="2"/>
</dbReference>
<dbReference type="RefSeq" id="WP_380975079.1">
    <property type="nucleotide sequence ID" value="NZ_JBHTEF010000001.1"/>
</dbReference>
<dbReference type="PANTHER" id="PTHR30146:SF109">
    <property type="entry name" value="HTH-TYPE TRANSCRIPTIONAL REGULATOR GALS"/>
    <property type="match status" value="1"/>
</dbReference>
<dbReference type="Gene3D" id="1.10.260.40">
    <property type="entry name" value="lambda repressor-like DNA-binding domains"/>
    <property type="match status" value="1"/>
</dbReference>
<feature type="region of interest" description="Disordered" evidence="4">
    <location>
        <begin position="227"/>
        <end position="246"/>
    </location>
</feature>
<evidence type="ECO:0000313" key="6">
    <source>
        <dbReference type="EMBL" id="MFC7581618.1"/>
    </source>
</evidence>
<dbReference type="SUPFAM" id="SSF47413">
    <property type="entry name" value="lambda repressor-like DNA-binding domains"/>
    <property type="match status" value="1"/>
</dbReference>
<sequence length="390" mass="40990">MTASRPTSPASPPTASGTARRPSVKDVARLAGVSVGTVSNVVNGRTFVRAEARERVEAAIAELGFVRNATAKALRTGVSPLVGVAVLDLANPFFMEAATGMERRLNQDGCVMALSSTHSDVEEEARLLHALAGQGVRGILLTPSDTALTVAHEVVGRGIPVVLFDSPATPPDMPSISVDDQKGAELALTHLLGLGHRRIAFLNGPRRVRQARDRLAGVRRAVSLAARRSAGGAGRPASRRPSPNDRVDLVEIPLESFTANAARDRVHQLLLDAGIHAGPAPRPLPASFPTAFFCANDLIAFGAMTALRDAGVRVPTDVSLVGFDDIPMASEMSVPLTTIRQPMEELGWAAAEALFATADGAPVGHRKFLPSLVERASAAPPPDRPDQSGR</sequence>
<evidence type="ECO:0000256" key="2">
    <source>
        <dbReference type="ARBA" id="ARBA00023125"/>
    </source>
</evidence>
<dbReference type="SUPFAM" id="SSF53822">
    <property type="entry name" value="Periplasmic binding protein-like I"/>
    <property type="match status" value="1"/>
</dbReference>
<dbReference type="PRINTS" id="PR00036">
    <property type="entry name" value="HTHLACI"/>
</dbReference>
<comment type="caution">
    <text evidence="6">The sequence shown here is derived from an EMBL/GenBank/DDBJ whole genome shotgun (WGS) entry which is preliminary data.</text>
</comment>
<dbReference type="InterPro" id="IPR028082">
    <property type="entry name" value="Peripla_BP_I"/>
</dbReference>
<dbReference type="Pfam" id="PF13377">
    <property type="entry name" value="Peripla_BP_3"/>
    <property type="match status" value="1"/>
</dbReference>
<evidence type="ECO:0000256" key="3">
    <source>
        <dbReference type="ARBA" id="ARBA00023163"/>
    </source>
</evidence>
<dbReference type="InterPro" id="IPR000843">
    <property type="entry name" value="HTH_LacI"/>
</dbReference>
<dbReference type="SMART" id="SM00354">
    <property type="entry name" value="HTH_LACI"/>
    <property type="match status" value="1"/>
</dbReference>
<evidence type="ECO:0000256" key="4">
    <source>
        <dbReference type="SAM" id="MobiDB-lite"/>
    </source>
</evidence>
<dbReference type="PROSITE" id="PS00356">
    <property type="entry name" value="HTH_LACI_1"/>
    <property type="match status" value="1"/>
</dbReference>